<keyword evidence="1" id="KW-0227">DNA damage</keyword>
<dbReference type="GO" id="GO:0000731">
    <property type="term" value="P:DNA synthesis involved in DNA repair"/>
    <property type="evidence" value="ECO:0007669"/>
    <property type="project" value="TreeGrafter"/>
</dbReference>
<keyword evidence="3" id="KW-0742">SOS response</keyword>
<evidence type="ECO:0000313" key="6">
    <source>
        <dbReference type="EMBL" id="AEG43890.1"/>
    </source>
</evidence>
<evidence type="ECO:0000256" key="4">
    <source>
        <dbReference type="SAM" id="Coils"/>
    </source>
</evidence>
<dbReference type="AlphaFoldDB" id="F6FRC9"/>
<gene>
    <name evidence="6" type="ordered locus">Isova_1115</name>
</gene>
<name>F6FRC9_ISOV2</name>
<dbReference type="HOGENOM" id="CLU_009013_0_0_11"/>
<dbReference type="Proteomes" id="UP000009236">
    <property type="component" value="Chromosome"/>
</dbReference>
<dbReference type="InterPro" id="IPR027417">
    <property type="entry name" value="P-loop_NTPase"/>
</dbReference>
<reference evidence="6 7" key="1">
    <citation type="submission" date="2011-05" db="EMBL/GenBank/DDBJ databases">
        <title>Complete sequence of Isoptericola variabilis 225.</title>
        <authorList>
            <consortium name="US DOE Joint Genome Institute"/>
            <person name="Lucas S."/>
            <person name="Han J."/>
            <person name="Lapidus A."/>
            <person name="Cheng J.-F."/>
            <person name="Goodwin L."/>
            <person name="Pitluck S."/>
            <person name="Peters L."/>
            <person name="Mikhailova N."/>
            <person name="Zeytun A."/>
            <person name="Han C."/>
            <person name="Tapia R."/>
            <person name="Land M."/>
            <person name="Hauser L."/>
            <person name="Kyrpides N."/>
            <person name="Ivanova N."/>
            <person name="Pagani I."/>
            <person name="Siebers A."/>
            <person name="Allgaier M."/>
            <person name="Thelen M."/>
            <person name="Hugenholtz P."/>
            <person name="Gladden J."/>
            <person name="Woyke T."/>
        </authorList>
    </citation>
    <scope>NUCLEOTIDE SEQUENCE [LARGE SCALE GENOMIC DNA]</scope>
    <source>
        <strain evidence="7">225</strain>
    </source>
</reference>
<feature type="coiled-coil region" evidence="4">
    <location>
        <begin position="631"/>
        <end position="665"/>
    </location>
</feature>
<dbReference type="Pfam" id="PF13558">
    <property type="entry name" value="SbcC_Walker_B"/>
    <property type="match status" value="1"/>
</dbReference>
<feature type="coiled-coil region" evidence="4">
    <location>
        <begin position="706"/>
        <end position="754"/>
    </location>
</feature>
<dbReference type="Pfam" id="PF13555">
    <property type="entry name" value="AAA_29"/>
    <property type="match status" value="1"/>
</dbReference>
<dbReference type="GO" id="GO:0006302">
    <property type="term" value="P:double-strand break repair"/>
    <property type="evidence" value="ECO:0007669"/>
    <property type="project" value="TreeGrafter"/>
</dbReference>
<feature type="compositionally biased region" description="Basic and acidic residues" evidence="5">
    <location>
        <begin position="1117"/>
        <end position="1130"/>
    </location>
</feature>
<dbReference type="STRING" id="743718.Isova_1115"/>
<dbReference type="PANTHER" id="PTHR32182">
    <property type="entry name" value="DNA REPLICATION AND REPAIR PROTEIN RECF"/>
    <property type="match status" value="1"/>
</dbReference>
<dbReference type="RefSeq" id="WP_013838282.1">
    <property type="nucleotide sequence ID" value="NC_015588.1"/>
</dbReference>
<sequence length="1130" mass="124521">MTSTDLHPGQWRLERVELVNWGTFHGHHVVDVARKGFLLTGSSGSGKSSLVDAISAVLTPRGKTRFNAAAADGTTRSGDRTVLSYVRGAWRRATDSDTGEIATEYLRPGATWSGILLRYADGTRRTDGSANTLTLVKLFHVKRGASSPADVHDVHIVSPVPLGLLDLEEFARSGLDVRALKRHLPDAHVDPEHSRFVARFSRALGITGDRAILLLHKTQSAKNLGSLDDLFRTFMLDEPSTFATCERAVEQFTDLSRAHRAVVEAREQIEALTPLVDTARAYDDAGAAEREAERLAAGLEDFTQAWKLDLARQARDTAADTVARAEAENDRARAATTQALQRVREAQGLVDERGGAELSALDARIETHELRLRLVTGERDRVARDLASVQVARPDTPEDLLELQRVARAELAQATDDDAAHARQATDLWTERTEARTALESVQHELAAMRRTRSNIGSGLLEARHRIARATGISPSSLPFAAELLDVRADHAEWRGAIERVLRPLATVMLVPAAHQTAVSAAVDAAHLGTLLRYESVPPAVDPPRRPASHDSLVYRVDVAAGPMQAWLHHELARRFDYACVETVGELADVEQGVTRAGQVKRGRRSFEKDDRFAVDDRSRWVLGSDNAAKVDHYLELLRAARERVEAADRALGDLERARTSAEARRRVLAAVVELDWASVDVAACERELADARRARAGLLAAQGDLRSAQHLLDLAETEATQARATERETAAELATARAELNQLQATITDLERQAPPAVDPSVHARLKAEFYAHQTTRRVTHATIDAVSRHVAKALADRGKRAGREREAAQLAIVELTGGFVRRWPALSVDLTPGVEDRQGFLDVLATLRADRLPDFEHRFFEMLREQSQQNLGLLAQEIRHAPAEIKRRVEPINGSLMRSEFAPGSHLQIRVEDAKPAAVQEFLKDLNTITTGALAADEDREEAERRFAVLSRVMQRLGSSESADRAWQSLCLDTRRHVRFTGTQVDRERTVVDVYDSGEGRSGGQKQKLVVFCLAAALRYQLTRERDAVPAYGSVVMDEAFDKADAAFTRMALDIFREFGFHMILATPLKLLQTLEEYVGGIALVTCADSKDSHVAPVPFDGAGPRAEEATPAEQQDRAVRELELDLS</sequence>
<keyword evidence="7" id="KW-1185">Reference proteome</keyword>
<evidence type="ECO:0000313" key="7">
    <source>
        <dbReference type="Proteomes" id="UP000009236"/>
    </source>
</evidence>
<dbReference type="SUPFAM" id="SSF52540">
    <property type="entry name" value="P-loop containing nucleoside triphosphate hydrolases"/>
    <property type="match status" value="1"/>
</dbReference>
<feature type="coiled-coil region" evidence="4">
    <location>
        <begin position="308"/>
        <end position="342"/>
    </location>
</feature>
<dbReference type="EMBL" id="CP002810">
    <property type="protein sequence ID" value="AEG43890.1"/>
    <property type="molecule type" value="Genomic_DNA"/>
</dbReference>
<organism evidence="7">
    <name type="scientific">Isoptericola variabilis (strain 225)</name>
    <dbReference type="NCBI Taxonomy" id="743718"/>
    <lineage>
        <taxon>Bacteria</taxon>
        <taxon>Bacillati</taxon>
        <taxon>Actinomycetota</taxon>
        <taxon>Actinomycetes</taxon>
        <taxon>Micrococcales</taxon>
        <taxon>Promicromonosporaceae</taxon>
        <taxon>Isoptericola</taxon>
    </lineage>
</organism>
<evidence type="ECO:0000256" key="2">
    <source>
        <dbReference type="ARBA" id="ARBA00023204"/>
    </source>
</evidence>
<dbReference type="KEGG" id="iva:Isova_1115"/>
<dbReference type="PANTHER" id="PTHR32182:SF0">
    <property type="entry name" value="DNA REPLICATION AND REPAIR PROTEIN RECF"/>
    <property type="match status" value="1"/>
</dbReference>
<keyword evidence="2" id="KW-0234">DNA repair</keyword>
<dbReference type="eggNOG" id="COG4913">
    <property type="taxonomic scope" value="Bacteria"/>
</dbReference>
<evidence type="ECO:0000256" key="5">
    <source>
        <dbReference type="SAM" id="MobiDB-lite"/>
    </source>
</evidence>
<proteinExistence type="predicted"/>
<dbReference type="GO" id="GO:0009432">
    <property type="term" value="P:SOS response"/>
    <property type="evidence" value="ECO:0007669"/>
    <property type="project" value="UniProtKB-KW"/>
</dbReference>
<keyword evidence="4" id="KW-0175">Coiled coil</keyword>
<evidence type="ECO:0000256" key="1">
    <source>
        <dbReference type="ARBA" id="ARBA00022763"/>
    </source>
</evidence>
<protein>
    <recommendedName>
        <fullName evidence="8">ATP-binding protein</fullName>
    </recommendedName>
</protein>
<accession>F6FRC9</accession>
<feature type="region of interest" description="Disordered" evidence="5">
    <location>
        <begin position="1099"/>
        <end position="1130"/>
    </location>
</feature>
<dbReference type="Gene3D" id="3.40.50.300">
    <property type="entry name" value="P-loop containing nucleotide triphosphate hydrolases"/>
    <property type="match status" value="1"/>
</dbReference>
<evidence type="ECO:0000256" key="3">
    <source>
        <dbReference type="ARBA" id="ARBA00023236"/>
    </source>
</evidence>
<evidence type="ECO:0008006" key="8">
    <source>
        <dbReference type="Google" id="ProtNLM"/>
    </source>
</evidence>